<dbReference type="PANTHER" id="PTHR16500:SF3">
    <property type="entry name" value="BRCA2-INTERACTING TRANSCRIPTIONAL REPRESSOR EMSY"/>
    <property type="match status" value="1"/>
</dbReference>
<feature type="region of interest" description="Disordered" evidence="3">
    <location>
        <begin position="503"/>
        <end position="523"/>
    </location>
</feature>
<dbReference type="GO" id="GO:0006355">
    <property type="term" value="P:regulation of DNA-templated transcription"/>
    <property type="evidence" value="ECO:0007669"/>
    <property type="project" value="InterPro"/>
</dbReference>
<gene>
    <name evidence="5" type="ORF">Cfor_01802</name>
</gene>
<evidence type="ECO:0000313" key="5">
    <source>
        <dbReference type="EMBL" id="GFG33308.1"/>
    </source>
</evidence>
<evidence type="ECO:0000256" key="3">
    <source>
        <dbReference type="SAM" id="MobiDB-lite"/>
    </source>
</evidence>
<dbReference type="Pfam" id="PF03735">
    <property type="entry name" value="ENT"/>
    <property type="match status" value="1"/>
</dbReference>
<dbReference type="InterPro" id="IPR033482">
    <property type="entry name" value="EMSY"/>
</dbReference>
<dbReference type="SMART" id="SM01191">
    <property type="entry name" value="ENT"/>
    <property type="match status" value="1"/>
</dbReference>
<comment type="caution">
    <text evidence="5">The sequence shown here is derived from an EMBL/GenBank/DDBJ whole genome shotgun (WGS) entry which is preliminary data.</text>
</comment>
<feature type="region of interest" description="Disordered" evidence="3">
    <location>
        <begin position="664"/>
        <end position="717"/>
    </location>
</feature>
<protein>
    <recommendedName>
        <fullName evidence="4">ENT domain-containing protein</fullName>
    </recommendedName>
</protein>
<keyword evidence="2" id="KW-0539">Nucleus</keyword>
<feature type="compositionally biased region" description="Low complexity" evidence="3">
    <location>
        <begin position="664"/>
        <end position="690"/>
    </location>
</feature>
<feature type="compositionally biased region" description="Low complexity" evidence="3">
    <location>
        <begin position="505"/>
        <end position="516"/>
    </location>
</feature>
<evidence type="ECO:0000313" key="6">
    <source>
        <dbReference type="Proteomes" id="UP000502823"/>
    </source>
</evidence>
<dbReference type="AlphaFoldDB" id="A0A6L2PRT4"/>
<comment type="subcellular location">
    <subcellularLocation>
        <location evidence="1">Nucleus</location>
    </subcellularLocation>
</comment>
<sequence length="1036" mass="108467">MTMWPMLLDMSRDECKRILRRLELEAYGSLVSALRAQGELSKEKRKLLQDLASTLNISMERHRAEVRRAVNDEKLATIAEHIAGPNTSADWAIEGRRLIPLMPRLVPQTAFTALANNVANIAAAENARLPPPANTVKKNSVPIDETPPCEPCVPEATKTPQRSISPVGPNMVMSSIQLKNEEEEEKCRKRRRSSSVEGPGIGQLPSPTLPPPKVPNIPIQQQPVTRTVAFPVGVTPVKITLSTTPGRPTVTTTTSASTTQKVIIVSSSTAAGSPSILQRSLSVPIVKTVSATCSSNTVSQQPRSASLIINNQTSSAVGAPPHPGPSGVGNIVTISTNPNSSGNLTATTGRLSFNSAGFSIGGIPTTAYITSQGGVPKIRPKSVQLPAKPRSRSSSIVIPMTPNQLAGGTAGATQGLTNVPSVQGVQLKTSVHSSKSSLHLKQDSTGMKIMPMSSVGSATKILPKPSFSSSSQAPVYVMSTTTANVSMVTRTVPASSSPRIMAVNSTSASGPSSSSSHIRPTGSTTFITKTTPKPIQAVHISGQNPSIARPTGGKPNVIVVQKGSTTGFSRGVTLSHGGKEVLGKVIMSKSLTSTTLPSSPLSTMTVQKPATVIQPSGSSGSGQQAVNLPVASPQQGNVIVLDLSQEQLSKNSVLAEILQASGILSDSGSSSSESAVTTASEAPAKAPSSEWIQMDNESKSVATEVETNEPPEEETGMQNLAPPIEAISKIAIGEMTLPVDMAGGRVVTLEEAVELLGHSNTAETRALLSQAGIQVADTVPSSHQITSSGTPPVQSARSTSLHQLVHQDVGDSGSHEVMEVIGELDPQTGIYSIHQAGAGETNDSTSEAASSAVRIMSTPSASGTVDIFSTALASADINLDTFQYIEDGMEPLHTTEDSSNAGISDCSDQSKQVLHYAQSAMVVESLNKQDFAKLGNTVCRVTLIFLHHETLQDVSPLEWGRRSQNNFVPSTDSTKVLSFPQSVKSSVMSHTALSACMCMTSVLIVLASGDCVAVMEVNKCEVEINADYSTTVNLSL</sequence>
<dbReference type="EMBL" id="BLKM01000426">
    <property type="protein sequence ID" value="GFG33308.1"/>
    <property type="molecule type" value="Genomic_DNA"/>
</dbReference>
<evidence type="ECO:0000256" key="2">
    <source>
        <dbReference type="ARBA" id="ARBA00023242"/>
    </source>
</evidence>
<accession>A0A6L2PRT4</accession>
<feature type="region of interest" description="Disordered" evidence="3">
    <location>
        <begin position="147"/>
        <end position="216"/>
    </location>
</feature>
<dbReference type="InterPro" id="IPR036142">
    <property type="entry name" value="ENT_dom-like_sf"/>
</dbReference>
<dbReference type="OrthoDB" id="10035579at2759"/>
<name>A0A6L2PRT4_COPFO</name>
<proteinExistence type="predicted"/>
<dbReference type="InParanoid" id="A0A6L2PRT4"/>
<evidence type="ECO:0000256" key="1">
    <source>
        <dbReference type="ARBA" id="ARBA00004123"/>
    </source>
</evidence>
<dbReference type="Gene3D" id="1.10.1240.40">
    <property type="entry name" value="ENT domain"/>
    <property type="match status" value="1"/>
</dbReference>
<dbReference type="PANTHER" id="PTHR16500">
    <property type="entry name" value="BRCA2-INTERACTING TRANSCRIPTIONAL REPRESSOR EMSY"/>
    <property type="match status" value="1"/>
</dbReference>
<feature type="domain" description="ENT" evidence="4">
    <location>
        <begin position="15"/>
        <end position="99"/>
    </location>
</feature>
<keyword evidence="6" id="KW-1185">Reference proteome</keyword>
<dbReference type="Proteomes" id="UP000502823">
    <property type="component" value="Unassembled WGS sequence"/>
</dbReference>
<organism evidence="5 6">
    <name type="scientific">Coptotermes formosanus</name>
    <name type="common">Formosan subterranean termite</name>
    <dbReference type="NCBI Taxonomy" id="36987"/>
    <lineage>
        <taxon>Eukaryota</taxon>
        <taxon>Metazoa</taxon>
        <taxon>Ecdysozoa</taxon>
        <taxon>Arthropoda</taxon>
        <taxon>Hexapoda</taxon>
        <taxon>Insecta</taxon>
        <taxon>Pterygota</taxon>
        <taxon>Neoptera</taxon>
        <taxon>Polyneoptera</taxon>
        <taxon>Dictyoptera</taxon>
        <taxon>Blattodea</taxon>
        <taxon>Blattoidea</taxon>
        <taxon>Termitoidae</taxon>
        <taxon>Rhinotermitidae</taxon>
        <taxon>Coptotermes</taxon>
    </lineage>
</organism>
<dbReference type="SUPFAM" id="SSF158639">
    <property type="entry name" value="ENT-like"/>
    <property type="match status" value="1"/>
</dbReference>
<dbReference type="InterPro" id="IPR005491">
    <property type="entry name" value="ENT_dom"/>
</dbReference>
<feature type="compositionally biased region" description="Acidic residues" evidence="3">
    <location>
        <begin position="706"/>
        <end position="715"/>
    </location>
</feature>
<dbReference type="PROSITE" id="PS51138">
    <property type="entry name" value="ENT"/>
    <property type="match status" value="1"/>
</dbReference>
<dbReference type="GO" id="GO:0005654">
    <property type="term" value="C:nucleoplasm"/>
    <property type="evidence" value="ECO:0007669"/>
    <property type="project" value="TreeGrafter"/>
</dbReference>
<evidence type="ECO:0000259" key="4">
    <source>
        <dbReference type="PROSITE" id="PS51138"/>
    </source>
</evidence>
<reference evidence="6" key="1">
    <citation type="submission" date="2020-01" db="EMBL/GenBank/DDBJ databases">
        <title>Draft genome sequence of the Termite Coptotermes fromosanus.</title>
        <authorList>
            <person name="Itakura S."/>
            <person name="Yosikawa Y."/>
            <person name="Umezawa K."/>
        </authorList>
    </citation>
    <scope>NUCLEOTIDE SEQUENCE [LARGE SCALE GENOMIC DNA]</scope>
</reference>